<gene>
    <name evidence="2" type="ORF">ACFQPF_06460</name>
</gene>
<dbReference type="Proteomes" id="UP001596549">
    <property type="component" value="Unassembled WGS sequence"/>
</dbReference>
<reference evidence="3" key="1">
    <citation type="journal article" date="2019" name="Int. J. Syst. Evol. Microbiol.">
        <title>The Global Catalogue of Microorganisms (GCM) 10K type strain sequencing project: providing services to taxonomists for standard genome sequencing and annotation.</title>
        <authorList>
            <consortium name="The Broad Institute Genomics Platform"/>
            <consortium name="The Broad Institute Genome Sequencing Center for Infectious Disease"/>
            <person name="Wu L."/>
            <person name="Ma J."/>
        </authorList>
    </citation>
    <scope>NUCLEOTIDE SEQUENCE [LARGE SCALE GENOMIC DNA]</scope>
    <source>
        <strain evidence="3">NBRC 106396</strain>
    </source>
</reference>
<protein>
    <recommendedName>
        <fullName evidence="4">Imelysin-like domain-containing protein</fullName>
    </recommendedName>
</protein>
<comment type="caution">
    <text evidence="2">The sequence shown here is derived from an EMBL/GenBank/DDBJ whole genome shotgun (WGS) entry which is preliminary data.</text>
</comment>
<evidence type="ECO:0000313" key="3">
    <source>
        <dbReference type="Proteomes" id="UP001596549"/>
    </source>
</evidence>
<accession>A0ABW2NPI6</accession>
<evidence type="ECO:0000256" key="1">
    <source>
        <dbReference type="SAM" id="MobiDB-lite"/>
    </source>
</evidence>
<dbReference type="PROSITE" id="PS51257">
    <property type="entry name" value="PROKAR_LIPOPROTEIN"/>
    <property type="match status" value="1"/>
</dbReference>
<evidence type="ECO:0008006" key="4">
    <source>
        <dbReference type="Google" id="ProtNLM"/>
    </source>
</evidence>
<sequence length="399" mass="43904">MNKKAAVLSAFLLAAGIISGCGKEEKAEKQEEKKTEQSAEETKSEVVSVEKSETAAQITAYEEMKAEMEKAKEGKEVDWEKVSGLYSSKLQEQVTEVDESGEMDQAITAAIDGAKNKELDNNVARQLVDKVTQSYFYQKQKRLHKDAATALEGKKEEEAKLAFGELKLLAEKVFIPTAVKRDEYYKLQGEASIVEGINNGLEAQEKALNDKNVDDFKVYVQLTDKSIYRSYYLASSSYAAKIAEAVKAGEAKDEILQKQAEAWGFFQAIKGSLSGGDEAAAAEINKTFTLNETKPEAIDPEKVNDLFTKAFAGKINSYLGKAPKALEEGEATEARVGALEGIVFLKAIEMELQKKLGEEQAKLLLDDSQKWFEAISSENKEEAAKLGEKLTAEVSKLSK</sequence>
<dbReference type="EMBL" id="JBHTCP010000012">
    <property type="protein sequence ID" value="MFC7371310.1"/>
    <property type="molecule type" value="Genomic_DNA"/>
</dbReference>
<dbReference type="RefSeq" id="WP_379747754.1">
    <property type="nucleotide sequence ID" value="NZ_JBHTCP010000012.1"/>
</dbReference>
<feature type="region of interest" description="Disordered" evidence="1">
    <location>
        <begin position="22"/>
        <end position="49"/>
    </location>
</feature>
<organism evidence="2 3">
    <name type="scientific">Fictibacillus iocasae</name>
    <dbReference type="NCBI Taxonomy" id="2715437"/>
    <lineage>
        <taxon>Bacteria</taxon>
        <taxon>Bacillati</taxon>
        <taxon>Bacillota</taxon>
        <taxon>Bacilli</taxon>
        <taxon>Bacillales</taxon>
        <taxon>Fictibacillaceae</taxon>
        <taxon>Fictibacillus</taxon>
    </lineage>
</organism>
<proteinExistence type="predicted"/>
<name>A0ABW2NPI6_9BACL</name>
<evidence type="ECO:0000313" key="2">
    <source>
        <dbReference type="EMBL" id="MFC7371310.1"/>
    </source>
</evidence>
<keyword evidence="3" id="KW-1185">Reference proteome</keyword>